<evidence type="ECO:0000259" key="4">
    <source>
        <dbReference type="Pfam" id="PF01765"/>
    </source>
</evidence>
<dbReference type="InterPro" id="IPR023584">
    <property type="entry name" value="Ribosome_recyc_fac_dom"/>
</dbReference>
<dbReference type="SUPFAM" id="SSF55194">
    <property type="entry name" value="Ribosome recycling factor, RRF"/>
    <property type="match status" value="1"/>
</dbReference>
<dbReference type="AlphaFoldDB" id="A0A645ISD8"/>
<organism evidence="5">
    <name type="scientific">bioreactor metagenome</name>
    <dbReference type="NCBI Taxonomy" id="1076179"/>
    <lineage>
        <taxon>unclassified sequences</taxon>
        <taxon>metagenomes</taxon>
        <taxon>ecological metagenomes</taxon>
    </lineage>
</organism>
<dbReference type="Pfam" id="PF01765">
    <property type="entry name" value="RRF"/>
    <property type="match status" value="1"/>
</dbReference>
<comment type="similarity">
    <text evidence="1">Belongs to the RRF family.</text>
</comment>
<dbReference type="FunFam" id="1.10.132.20:FF:000001">
    <property type="entry name" value="Ribosome-recycling factor"/>
    <property type="match status" value="1"/>
</dbReference>
<dbReference type="InterPro" id="IPR002661">
    <property type="entry name" value="Ribosome_recyc_fac"/>
</dbReference>
<name>A0A645ISD8_9ZZZZ</name>
<dbReference type="PANTHER" id="PTHR20982">
    <property type="entry name" value="RIBOSOME RECYCLING FACTOR"/>
    <property type="match status" value="1"/>
</dbReference>
<keyword evidence="2" id="KW-0963">Cytoplasm</keyword>
<evidence type="ECO:0000256" key="1">
    <source>
        <dbReference type="ARBA" id="ARBA00005912"/>
    </source>
</evidence>
<protein>
    <submittedName>
        <fullName evidence="5">Ribosome-recycling factor</fullName>
    </submittedName>
</protein>
<dbReference type="GO" id="GO:0043023">
    <property type="term" value="F:ribosomal large subunit binding"/>
    <property type="evidence" value="ECO:0007669"/>
    <property type="project" value="TreeGrafter"/>
</dbReference>
<gene>
    <name evidence="5" type="primary">frr_49</name>
    <name evidence="5" type="ORF">SDC9_198947</name>
</gene>
<keyword evidence="3" id="KW-0648">Protein biosynthesis</keyword>
<reference evidence="5" key="1">
    <citation type="submission" date="2019-08" db="EMBL/GenBank/DDBJ databases">
        <authorList>
            <person name="Kucharzyk K."/>
            <person name="Murdoch R.W."/>
            <person name="Higgins S."/>
            <person name="Loffler F."/>
        </authorList>
    </citation>
    <scope>NUCLEOTIDE SEQUENCE</scope>
</reference>
<proteinExistence type="inferred from homology"/>
<sequence length="100" mass="11665">MGINPQNDGENVRLTLPELTKERRVELSKVVAKYAEEARIAVRNLRRDSNDVLKKMEKDSTISEDDLRKYTKEVQDITDDYIKKIDEILKSKEKEIIEGD</sequence>
<dbReference type="InterPro" id="IPR036191">
    <property type="entry name" value="RRF_sf"/>
</dbReference>
<feature type="domain" description="Ribosome recycling factor" evidence="4">
    <location>
        <begin position="1"/>
        <end position="96"/>
    </location>
</feature>
<dbReference type="Gene3D" id="1.10.132.20">
    <property type="entry name" value="Ribosome-recycling factor"/>
    <property type="match status" value="1"/>
</dbReference>
<evidence type="ECO:0000313" key="5">
    <source>
        <dbReference type="EMBL" id="MPN51304.1"/>
    </source>
</evidence>
<evidence type="ECO:0000256" key="3">
    <source>
        <dbReference type="ARBA" id="ARBA00022917"/>
    </source>
</evidence>
<evidence type="ECO:0000256" key="2">
    <source>
        <dbReference type="ARBA" id="ARBA00022490"/>
    </source>
</evidence>
<dbReference type="GO" id="GO:0006412">
    <property type="term" value="P:translation"/>
    <property type="evidence" value="ECO:0007669"/>
    <property type="project" value="UniProtKB-KW"/>
</dbReference>
<accession>A0A645ISD8</accession>
<comment type="caution">
    <text evidence="5">The sequence shown here is derived from an EMBL/GenBank/DDBJ whole genome shotgun (WGS) entry which is preliminary data.</text>
</comment>
<dbReference type="PANTHER" id="PTHR20982:SF3">
    <property type="entry name" value="MITOCHONDRIAL RIBOSOME RECYCLING FACTOR PSEUDO 1"/>
    <property type="match status" value="1"/>
</dbReference>
<dbReference type="EMBL" id="VSSQ01116279">
    <property type="protein sequence ID" value="MPN51304.1"/>
    <property type="molecule type" value="Genomic_DNA"/>
</dbReference>